<dbReference type="InterPro" id="IPR033602">
    <property type="entry name" value="CIMAP3"/>
</dbReference>
<dbReference type="Pfam" id="PF07004">
    <property type="entry name" value="SHIPPO-rpt"/>
    <property type="match status" value="2"/>
</dbReference>
<evidence type="ECO:0000313" key="2">
    <source>
        <dbReference type="Proteomes" id="UP000645828"/>
    </source>
</evidence>
<keyword evidence="2" id="KW-1185">Reference proteome</keyword>
<accession>A0A811Z0N4</accession>
<evidence type="ECO:0000313" key="1">
    <source>
        <dbReference type="EMBL" id="CAD7683297.1"/>
    </source>
</evidence>
<dbReference type="InterPro" id="IPR010736">
    <property type="entry name" value="SHIPPO-rpt"/>
</dbReference>
<proteinExistence type="predicted"/>
<comment type="caution">
    <text evidence="1">The sequence shown here is derived from an EMBL/GenBank/DDBJ whole genome shotgun (WGS) entry which is preliminary data.</text>
</comment>
<sequence>MELFLNERKESIQRPSDGDIWYTTSWRSLNSIPSHPFENLRDNKAIPWITHPFLWNFANESLVNYPFGTSQPRKLFPHHHPPSLLGNKFLPLRGAPHRGPGCYIAEDVYGLAYNLSKIPTSKKGYTFGARTAERFKTINKDVMLYPGMYQVANPQEQIHKQNFAPFNASLPRFRTSKDSSYPGPGTYNPEMKPPPKITWPMKFGSPDWAQVPCLQKRPLKAELSTDKDFRKHQNRVAYLSLFYS</sequence>
<name>A0A811Z0N4_NYCPR</name>
<dbReference type="AlphaFoldDB" id="A0A811Z0N4"/>
<protein>
    <submittedName>
        <fullName evidence="1">(raccoon dog) hypothetical protein</fullName>
    </submittedName>
</protein>
<reference evidence="1" key="1">
    <citation type="submission" date="2020-12" db="EMBL/GenBank/DDBJ databases">
        <authorList>
            <consortium name="Molecular Ecology Group"/>
        </authorList>
    </citation>
    <scope>NUCLEOTIDE SEQUENCE</scope>
    <source>
        <strain evidence="1">TBG_1078</strain>
    </source>
</reference>
<gene>
    <name evidence="1" type="ORF">NYPRO_LOCUS16089</name>
</gene>
<dbReference type="GO" id="GO:0008092">
    <property type="term" value="F:cytoskeletal protein binding"/>
    <property type="evidence" value="ECO:0007669"/>
    <property type="project" value="TreeGrafter"/>
</dbReference>
<organism evidence="1 2">
    <name type="scientific">Nyctereutes procyonoides</name>
    <name type="common">Raccoon dog</name>
    <name type="synonym">Canis procyonoides</name>
    <dbReference type="NCBI Taxonomy" id="34880"/>
    <lineage>
        <taxon>Eukaryota</taxon>
        <taxon>Metazoa</taxon>
        <taxon>Chordata</taxon>
        <taxon>Craniata</taxon>
        <taxon>Vertebrata</taxon>
        <taxon>Euteleostomi</taxon>
        <taxon>Mammalia</taxon>
        <taxon>Eutheria</taxon>
        <taxon>Laurasiatheria</taxon>
        <taxon>Carnivora</taxon>
        <taxon>Caniformia</taxon>
        <taxon>Canidae</taxon>
        <taxon>Nyctereutes</taxon>
    </lineage>
</organism>
<dbReference type="Proteomes" id="UP000645828">
    <property type="component" value="Unassembled WGS sequence"/>
</dbReference>
<dbReference type="PANTHER" id="PTHR31508:SF2">
    <property type="entry name" value="PROTEIN PITCHFORK"/>
    <property type="match status" value="1"/>
</dbReference>
<dbReference type="GO" id="GO:0031344">
    <property type="term" value="P:regulation of cell projection organization"/>
    <property type="evidence" value="ECO:0007669"/>
    <property type="project" value="TreeGrafter"/>
</dbReference>
<dbReference type="EMBL" id="CAJHUB010000755">
    <property type="protein sequence ID" value="CAD7683297.1"/>
    <property type="molecule type" value="Genomic_DNA"/>
</dbReference>
<dbReference type="PANTHER" id="PTHR31508">
    <property type="entry name" value="PROTEIN PITCHFORK"/>
    <property type="match status" value="1"/>
</dbReference>